<evidence type="ECO:0000313" key="3">
    <source>
        <dbReference type="Proteomes" id="UP000593812"/>
    </source>
</evidence>
<sequence>MQQDSLAKLRRSIALSYVFMFFTLFTLISAIFAYWLARKVVMVDQTEVWLQAQALWVMRNVMIYSILAVFAALWFIPLFFYAWNDATWVTATTIAGVVFSAIAFLYLLNAWIKGLSKFMKNKAVF</sequence>
<dbReference type="EMBL" id="CP048654">
    <property type="protein sequence ID" value="QOW42848.1"/>
    <property type="molecule type" value="Genomic_DNA"/>
</dbReference>
<evidence type="ECO:0000256" key="1">
    <source>
        <dbReference type="SAM" id="Phobius"/>
    </source>
</evidence>
<protein>
    <recommendedName>
        <fullName evidence="4">Sodium/proton-translocating pyrophosphatase</fullName>
    </recommendedName>
</protein>
<proteinExistence type="predicted"/>
<keyword evidence="1" id="KW-1133">Transmembrane helix</keyword>
<accession>A0A7S6VQ45</accession>
<keyword evidence="1" id="KW-0472">Membrane</keyword>
<reference evidence="2 3" key="1">
    <citation type="submission" date="2020-02" db="EMBL/GenBank/DDBJ databases">
        <title>Tigecycline-resistant Acinetobacter species from pigs and migratory birds.</title>
        <authorList>
            <person name="Chen C."/>
            <person name="Sun J."/>
            <person name="Liao X.-P."/>
            <person name="Liu Y.-H."/>
        </authorList>
    </citation>
    <scope>NUCLEOTIDE SEQUENCE [LARGE SCALE GENOMIC DNA]</scope>
    <source>
        <strain evidence="2 3">C15_T</strain>
    </source>
</reference>
<name>A0A7S6VQ45_9GAMM</name>
<dbReference type="AlphaFoldDB" id="A0A7S6VQ45"/>
<evidence type="ECO:0000313" key="2">
    <source>
        <dbReference type="EMBL" id="QOW42848.1"/>
    </source>
</evidence>
<evidence type="ECO:0008006" key="4">
    <source>
        <dbReference type="Google" id="ProtNLM"/>
    </source>
</evidence>
<feature type="transmembrane region" description="Helical" evidence="1">
    <location>
        <begin position="88"/>
        <end position="112"/>
    </location>
</feature>
<dbReference type="RefSeq" id="WP_180192111.1">
    <property type="nucleotide sequence ID" value="NZ_CP048654.1"/>
</dbReference>
<gene>
    <name evidence="2" type="ORF">G0027_08235</name>
</gene>
<organism evidence="2 3">
    <name type="scientific">Acinetobacter indicus</name>
    <dbReference type="NCBI Taxonomy" id="756892"/>
    <lineage>
        <taxon>Bacteria</taxon>
        <taxon>Pseudomonadati</taxon>
        <taxon>Pseudomonadota</taxon>
        <taxon>Gammaproteobacteria</taxon>
        <taxon>Moraxellales</taxon>
        <taxon>Moraxellaceae</taxon>
        <taxon>Acinetobacter</taxon>
    </lineage>
</organism>
<feature type="transmembrane region" description="Helical" evidence="1">
    <location>
        <begin position="61"/>
        <end position="82"/>
    </location>
</feature>
<feature type="transmembrane region" description="Helical" evidence="1">
    <location>
        <begin position="14"/>
        <end position="37"/>
    </location>
</feature>
<dbReference type="Proteomes" id="UP000593812">
    <property type="component" value="Chromosome"/>
</dbReference>
<keyword evidence="1" id="KW-0812">Transmembrane</keyword>